<organism evidence="1 2">
    <name type="scientific">Thelephora ganbajun</name>
    <name type="common">Ganba fungus</name>
    <dbReference type="NCBI Taxonomy" id="370292"/>
    <lineage>
        <taxon>Eukaryota</taxon>
        <taxon>Fungi</taxon>
        <taxon>Dikarya</taxon>
        <taxon>Basidiomycota</taxon>
        <taxon>Agaricomycotina</taxon>
        <taxon>Agaricomycetes</taxon>
        <taxon>Thelephorales</taxon>
        <taxon>Thelephoraceae</taxon>
        <taxon>Thelephora</taxon>
    </lineage>
</organism>
<evidence type="ECO:0000313" key="1">
    <source>
        <dbReference type="EMBL" id="KAF9652528.1"/>
    </source>
</evidence>
<protein>
    <submittedName>
        <fullName evidence="1">Uncharacterized protein</fullName>
    </submittedName>
</protein>
<proteinExistence type="predicted"/>
<sequence length="214" mass="25073">MNQPTLQRYRRHREYYIEGGDIVFLVENVLFRVHSYFFERESPAFRKQLAGYSTRERPGGSDADPCVLDGVTVDDFSRFLWVFYNPIYSIYDAPTEDWAAILGLAHHWQFPKVKALVVREMEKQPIPALNKIMIYHRYEINRDLLIQSYMDLCLREEPLTYTEAEDLGLETWLMISTARETIRRGDGSASPTANRSMEEVKRVIGQVFRLPNLV</sequence>
<gene>
    <name evidence="1" type="ORF">BDM02DRAFT_3089075</name>
</gene>
<evidence type="ECO:0000313" key="2">
    <source>
        <dbReference type="Proteomes" id="UP000886501"/>
    </source>
</evidence>
<reference evidence="1" key="2">
    <citation type="journal article" date="2020" name="Nat. Commun.">
        <title>Large-scale genome sequencing of mycorrhizal fungi provides insights into the early evolution of symbiotic traits.</title>
        <authorList>
            <person name="Miyauchi S."/>
            <person name="Kiss E."/>
            <person name="Kuo A."/>
            <person name="Drula E."/>
            <person name="Kohler A."/>
            <person name="Sanchez-Garcia M."/>
            <person name="Morin E."/>
            <person name="Andreopoulos B."/>
            <person name="Barry K.W."/>
            <person name="Bonito G."/>
            <person name="Buee M."/>
            <person name="Carver A."/>
            <person name="Chen C."/>
            <person name="Cichocki N."/>
            <person name="Clum A."/>
            <person name="Culley D."/>
            <person name="Crous P.W."/>
            <person name="Fauchery L."/>
            <person name="Girlanda M."/>
            <person name="Hayes R.D."/>
            <person name="Keri Z."/>
            <person name="LaButti K."/>
            <person name="Lipzen A."/>
            <person name="Lombard V."/>
            <person name="Magnuson J."/>
            <person name="Maillard F."/>
            <person name="Murat C."/>
            <person name="Nolan M."/>
            <person name="Ohm R.A."/>
            <person name="Pangilinan J."/>
            <person name="Pereira M.F."/>
            <person name="Perotto S."/>
            <person name="Peter M."/>
            <person name="Pfister S."/>
            <person name="Riley R."/>
            <person name="Sitrit Y."/>
            <person name="Stielow J.B."/>
            <person name="Szollosi G."/>
            <person name="Zifcakova L."/>
            <person name="Stursova M."/>
            <person name="Spatafora J.W."/>
            <person name="Tedersoo L."/>
            <person name="Vaario L.M."/>
            <person name="Yamada A."/>
            <person name="Yan M."/>
            <person name="Wang P."/>
            <person name="Xu J."/>
            <person name="Bruns T."/>
            <person name="Baldrian P."/>
            <person name="Vilgalys R."/>
            <person name="Dunand C."/>
            <person name="Henrissat B."/>
            <person name="Grigoriev I.V."/>
            <person name="Hibbett D."/>
            <person name="Nagy L.G."/>
            <person name="Martin F.M."/>
        </authorList>
    </citation>
    <scope>NUCLEOTIDE SEQUENCE</scope>
    <source>
        <strain evidence="1">P2</strain>
    </source>
</reference>
<reference evidence="1" key="1">
    <citation type="submission" date="2019-10" db="EMBL/GenBank/DDBJ databases">
        <authorList>
            <consortium name="DOE Joint Genome Institute"/>
            <person name="Kuo A."/>
            <person name="Miyauchi S."/>
            <person name="Kiss E."/>
            <person name="Drula E."/>
            <person name="Kohler A."/>
            <person name="Sanchez-Garcia M."/>
            <person name="Andreopoulos B."/>
            <person name="Barry K.W."/>
            <person name="Bonito G."/>
            <person name="Buee M."/>
            <person name="Carver A."/>
            <person name="Chen C."/>
            <person name="Cichocki N."/>
            <person name="Clum A."/>
            <person name="Culley D."/>
            <person name="Crous P.W."/>
            <person name="Fauchery L."/>
            <person name="Girlanda M."/>
            <person name="Hayes R."/>
            <person name="Keri Z."/>
            <person name="Labutti K."/>
            <person name="Lipzen A."/>
            <person name="Lombard V."/>
            <person name="Magnuson J."/>
            <person name="Maillard F."/>
            <person name="Morin E."/>
            <person name="Murat C."/>
            <person name="Nolan M."/>
            <person name="Ohm R."/>
            <person name="Pangilinan J."/>
            <person name="Pereira M."/>
            <person name="Perotto S."/>
            <person name="Peter M."/>
            <person name="Riley R."/>
            <person name="Sitrit Y."/>
            <person name="Stielow B."/>
            <person name="Szollosi G."/>
            <person name="Zifcakova L."/>
            <person name="Stursova M."/>
            <person name="Spatafora J.W."/>
            <person name="Tedersoo L."/>
            <person name="Vaario L.-M."/>
            <person name="Yamada A."/>
            <person name="Yan M."/>
            <person name="Wang P."/>
            <person name="Xu J."/>
            <person name="Bruns T."/>
            <person name="Baldrian P."/>
            <person name="Vilgalys R."/>
            <person name="Henrissat B."/>
            <person name="Grigoriev I.V."/>
            <person name="Hibbett D."/>
            <person name="Nagy L.G."/>
            <person name="Martin F.M."/>
        </authorList>
    </citation>
    <scope>NUCLEOTIDE SEQUENCE</scope>
    <source>
        <strain evidence="1">P2</strain>
    </source>
</reference>
<dbReference type="Proteomes" id="UP000886501">
    <property type="component" value="Unassembled WGS sequence"/>
</dbReference>
<keyword evidence="2" id="KW-1185">Reference proteome</keyword>
<name>A0ACB6ZST4_THEGA</name>
<comment type="caution">
    <text evidence="1">The sequence shown here is derived from an EMBL/GenBank/DDBJ whole genome shotgun (WGS) entry which is preliminary data.</text>
</comment>
<dbReference type="EMBL" id="MU117968">
    <property type="protein sequence ID" value="KAF9652528.1"/>
    <property type="molecule type" value="Genomic_DNA"/>
</dbReference>
<accession>A0ACB6ZST4</accession>